<organism evidence="4 5">
    <name type="scientific">Buteo japonicus</name>
    <dbReference type="NCBI Taxonomy" id="224669"/>
    <lineage>
        <taxon>Eukaryota</taxon>
        <taxon>Metazoa</taxon>
        <taxon>Chordata</taxon>
        <taxon>Craniata</taxon>
        <taxon>Vertebrata</taxon>
        <taxon>Euteleostomi</taxon>
        <taxon>Archelosauria</taxon>
        <taxon>Archosauria</taxon>
        <taxon>Dinosauria</taxon>
        <taxon>Saurischia</taxon>
        <taxon>Theropoda</taxon>
        <taxon>Coelurosauria</taxon>
        <taxon>Aves</taxon>
        <taxon>Neognathae</taxon>
        <taxon>Neoaves</taxon>
        <taxon>Telluraves</taxon>
        <taxon>Accipitrimorphae</taxon>
        <taxon>Accipitriformes</taxon>
        <taxon>Accipitridae</taxon>
        <taxon>Accipitrinae</taxon>
        <taxon>Buteo</taxon>
    </lineage>
</organism>
<dbReference type="GO" id="GO:0005886">
    <property type="term" value="C:plasma membrane"/>
    <property type="evidence" value="ECO:0007669"/>
    <property type="project" value="TreeGrafter"/>
</dbReference>
<dbReference type="Pfam" id="PF07654">
    <property type="entry name" value="C1-set"/>
    <property type="match status" value="1"/>
</dbReference>
<protein>
    <recommendedName>
        <fullName evidence="3">Ig-like domain-containing protein</fullName>
    </recommendedName>
</protein>
<dbReference type="InterPro" id="IPR003599">
    <property type="entry name" value="Ig_sub"/>
</dbReference>
<feature type="domain" description="Ig-like" evidence="3">
    <location>
        <begin position="154"/>
        <end position="180"/>
    </location>
</feature>
<dbReference type="PROSITE" id="PS50835">
    <property type="entry name" value="IG_LIKE"/>
    <property type="match status" value="2"/>
</dbReference>
<evidence type="ECO:0000256" key="1">
    <source>
        <dbReference type="ARBA" id="ARBA00022729"/>
    </source>
</evidence>
<keyword evidence="2" id="KW-0391">Immunity</keyword>
<keyword evidence="1" id="KW-0732">Signal</keyword>
<dbReference type="Proteomes" id="UP000694555">
    <property type="component" value="Unplaced"/>
</dbReference>
<reference evidence="4" key="1">
    <citation type="submission" date="2025-08" db="UniProtKB">
        <authorList>
            <consortium name="Ensembl"/>
        </authorList>
    </citation>
    <scope>IDENTIFICATION</scope>
</reference>
<dbReference type="InterPro" id="IPR013106">
    <property type="entry name" value="Ig_V-set"/>
</dbReference>
<evidence type="ECO:0000259" key="3">
    <source>
        <dbReference type="PROSITE" id="PS50835"/>
    </source>
</evidence>
<dbReference type="SMART" id="SM00406">
    <property type="entry name" value="IGv"/>
    <property type="match status" value="1"/>
</dbReference>
<dbReference type="PANTHER" id="PTHR23268">
    <property type="entry name" value="T-CELL RECEPTOR BETA CHAIN"/>
    <property type="match status" value="1"/>
</dbReference>
<dbReference type="InterPro" id="IPR050413">
    <property type="entry name" value="TCR_beta_variable"/>
</dbReference>
<dbReference type="InterPro" id="IPR007110">
    <property type="entry name" value="Ig-like_dom"/>
</dbReference>
<dbReference type="SUPFAM" id="SSF48726">
    <property type="entry name" value="Immunoglobulin"/>
    <property type="match status" value="2"/>
</dbReference>
<dbReference type="GO" id="GO:0007166">
    <property type="term" value="P:cell surface receptor signaling pathway"/>
    <property type="evidence" value="ECO:0007669"/>
    <property type="project" value="TreeGrafter"/>
</dbReference>
<accession>A0A8C0BTY8</accession>
<dbReference type="InterPro" id="IPR036179">
    <property type="entry name" value="Ig-like_dom_sf"/>
</dbReference>
<name>A0A8C0BTY8_9AVES</name>
<proteinExistence type="predicted"/>
<dbReference type="AlphaFoldDB" id="A0A8C0BTY8"/>
<dbReference type="Ensembl" id="ENSBJAT00000021727.1">
    <property type="protein sequence ID" value="ENSBJAP00000021130.1"/>
    <property type="gene ID" value="ENSBJAG00000013792.1"/>
</dbReference>
<dbReference type="InterPro" id="IPR013783">
    <property type="entry name" value="Ig-like_fold"/>
</dbReference>
<sequence length="180" mass="20203">HTLRLPQMRFTPHMSSLLFPGQALQQSPDTVVQVGDSVTLSCSRKGNEIYTMYWYKLPMGKDATLQLVVYSVEGGVAEFEKEFRNHFQSNGTKGNHLSVKIAHALLNDSGTYFCAELTFGDGTKLTVIGKKFLFFSFKSLQIRGFLFKDLHLKSKATLVCLASGFYPDHLNLVWKVNGES</sequence>
<evidence type="ECO:0000313" key="5">
    <source>
        <dbReference type="Proteomes" id="UP000694555"/>
    </source>
</evidence>
<reference evidence="4" key="2">
    <citation type="submission" date="2025-09" db="UniProtKB">
        <authorList>
            <consortium name="Ensembl"/>
        </authorList>
    </citation>
    <scope>IDENTIFICATION</scope>
</reference>
<evidence type="ECO:0000313" key="4">
    <source>
        <dbReference type="Ensembl" id="ENSBJAP00000021130.1"/>
    </source>
</evidence>
<keyword evidence="5" id="KW-1185">Reference proteome</keyword>
<feature type="domain" description="Ig-like" evidence="3">
    <location>
        <begin position="12"/>
        <end position="114"/>
    </location>
</feature>
<evidence type="ECO:0000256" key="2">
    <source>
        <dbReference type="ARBA" id="ARBA00022859"/>
    </source>
</evidence>
<dbReference type="GO" id="GO:0002376">
    <property type="term" value="P:immune system process"/>
    <property type="evidence" value="ECO:0007669"/>
    <property type="project" value="UniProtKB-KW"/>
</dbReference>
<dbReference type="Pfam" id="PF07686">
    <property type="entry name" value="V-set"/>
    <property type="match status" value="1"/>
</dbReference>
<dbReference type="Gene3D" id="2.60.40.10">
    <property type="entry name" value="Immunoglobulins"/>
    <property type="match status" value="2"/>
</dbReference>
<dbReference type="SMART" id="SM00409">
    <property type="entry name" value="IG"/>
    <property type="match status" value="1"/>
</dbReference>
<dbReference type="InterPro" id="IPR003597">
    <property type="entry name" value="Ig_C1-set"/>
</dbReference>